<dbReference type="InterPro" id="IPR014913">
    <property type="entry name" value="YppE-like"/>
</dbReference>
<gene>
    <name evidence="1" type="ORF">P5F74_02655</name>
</gene>
<keyword evidence="2" id="KW-1185">Reference proteome</keyword>
<evidence type="ECO:0000313" key="1">
    <source>
        <dbReference type="EMBL" id="MED4127025.1"/>
    </source>
</evidence>
<reference evidence="1 2" key="1">
    <citation type="submission" date="2023-03" db="EMBL/GenBank/DDBJ databases">
        <title>Bacillus Genome Sequencing.</title>
        <authorList>
            <person name="Dunlap C."/>
        </authorList>
    </citation>
    <scope>NUCLEOTIDE SEQUENCE [LARGE SCALE GENOMIC DNA]</scope>
    <source>
        <strain evidence="1 2">B-4107</strain>
    </source>
</reference>
<proteinExistence type="predicted"/>
<dbReference type="Proteomes" id="UP001341820">
    <property type="component" value="Unassembled WGS sequence"/>
</dbReference>
<accession>A0ABU6NG28</accession>
<dbReference type="InterPro" id="IPR023351">
    <property type="entry name" value="YppE-like_sf"/>
</dbReference>
<organism evidence="1 2">
    <name type="scientific">Shouchella miscanthi</name>
    <dbReference type="NCBI Taxonomy" id="2598861"/>
    <lineage>
        <taxon>Bacteria</taxon>
        <taxon>Bacillati</taxon>
        <taxon>Bacillota</taxon>
        <taxon>Bacilli</taxon>
        <taxon>Bacillales</taxon>
        <taxon>Bacillaceae</taxon>
        <taxon>Shouchella</taxon>
    </lineage>
</organism>
<dbReference type="Gene3D" id="1.20.120.440">
    <property type="entry name" value="YppE-like"/>
    <property type="match status" value="1"/>
</dbReference>
<dbReference type="Pfam" id="PF08807">
    <property type="entry name" value="DUF1798"/>
    <property type="match status" value="1"/>
</dbReference>
<dbReference type="RefSeq" id="WP_035397936.1">
    <property type="nucleotide sequence ID" value="NZ_CP042163.1"/>
</dbReference>
<dbReference type="SUPFAM" id="SSF140415">
    <property type="entry name" value="YppE-like"/>
    <property type="match status" value="1"/>
</dbReference>
<evidence type="ECO:0000313" key="2">
    <source>
        <dbReference type="Proteomes" id="UP001341820"/>
    </source>
</evidence>
<sequence>MDRLKQTTEALRALTKEAEAFYINVVKKDSNYEVDFYGKVKPFADQVQPLAQEWASLVKPFLMQHYTKLVHVSQVEQTVENLDVVAIKSFYPSSGMRRQRETFKSVTFVLDTVLEEIKLAQTTKPSD</sequence>
<name>A0ABU6NG28_9BACI</name>
<protein>
    <submittedName>
        <fullName evidence="1">YppE family protein</fullName>
    </submittedName>
</protein>
<dbReference type="EMBL" id="JAROAS010000006">
    <property type="protein sequence ID" value="MED4127025.1"/>
    <property type="molecule type" value="Genomic_DNA"/>
</dbReference>
<comment type="caution">
    <text evidence="1">The sequence shown here is derived from an EMBL/GenBank/DDBJ whole genome shotgun (WGS) entry which is preliminary data.</text>
</comment>